<dbReference type="GO" id="GO:0005829">
    <property type="term" value="C:cytosol"/>
    <property type="evidence" value="ECO:0007669"/>
    <property type="project" value="TreeGrafter"/>
</dbReference>
<feature type="domain" description="Tr-type G" evidence="9">
    <location>
        <begin position="135"/>
        <end position="312"/>
    </location>
</feature>
<dbReference type="PRINTS" id="PR00315">
    <property type="entry name" value="ELONGATNFCT"/>
</dbReference>
<dbReference type="SUPFAM" id="SSF54980">
    <property type="entry name" value="EF-G C-terminal domain-like"/>
    <property type="match status" value="1"/>
</dbReference>
<comment type="subcellular location">
    <subcellularLocation>
        <location evidence="1">Nucleus</location>
    </subcellularLocation>
</comment>
<dbReference type="Proteomes" id="UP001190700">
    <property type="component" value="Unassembled WGS sequence"/>
</dbReference>
<dbReference type="Gene3D" id="3.90.1430.10">
    <property type="entry name" value="Yeast translation eEF2 (G' domain)"/>
    <property type="match status" value="1"/>
</dbReference>
<dbReference type="GO" id="GO:0000398">
    <property type="term" value="P:mRNA splicing, via spliceosome"/>
    <property type="evidence" value="ECO:0007669"/>
    <property type="project" value="TreeGrafter"/>
</dbReference>
<evidence type="ECO:0000256" key="7">
    <source>
        <dbReference type="ARBA" id="ARBA00079027"/>
    </source>
</evidence>
<keyword evidence="4" id="KW-0342">GTP-binding</keyword>
<dbReference type="FunFam" id="3.30.230.10:FF:000009">
    <property type="entry name" value="116 kDa U5 small nuclear ribonucleoprotein component"/>
    <property type="match status" value="1"/>
</dbReference>
<dbReference type="AlphaFoldDB" id="A0AAE0G6D0"/>
<dbReference type="PANTHER" id="PTHR42908:SF6">
    <property type="entry name" value="116 KDA U5 SMALL NUCLEAR RIBONUCLEOPROTEIN COMPONENT"/>
    <property type="match status" value="1"/>
</dbReference>
<dbReference type="FunFam" id="3.40.50.300:FF:000646">
    <property type="entry name" value="U5 small nuclear ribonucleoprotein component"/>
    <property type="match status" value="1"/>
</dbReference>
<keyword evidence="6" id="KW-0539">Nucleus</keyword>
<keyword evidence="11" id="KW-1185">Reference proteome</keyword>
<dbReference type="InterPro" id="IPR035647">
    <property type="entry name" value="EFG_III/V"/>
</dbReference>
<dbReference type="Gene3D" id="2.40.30.10">
    <property type="entry name" value="Translation factors"/>
    <property type="match status" value="1"/>
</dbReference>
<feature type="compositionally biased region" description="Acidic residues" evidence="8">
    <location>
        <begin position="16"/>
        <end position="40"/>
    </location>
</feature>
<dbReference type="InterPro" id="IPR044121">
    <property type="entry name" value="Snu114_GTP-bd"/>
</dbReference>
<name>A0AAE0G6D0_9CHLO</name>
<dbReference type="InterPro" id="IPR031950">
    <property type="entry name" value="EFTUD2_N"/>
</dbReference>
<dbReference type="EMBL" id="LGRX02009130">
    <property type="protein sequence ID" value="KAK3272142.1"/>
    <property type="molecule type" value="Genomic_DNA"/>
</dbReference>
<dbReference type="Gene3D" id="3.40.50.300">
    <property type="entry name" value="P-loop containing nucleotide triphosphate hydrolases"/>
    <property type="match status" value="1"/>
</dbReference>
<gene>
    <name evidence="10" type="ORF">CYMTET_19542</name>
</gene>
<dbReference type="FunFam" id="2.40.30.10:FF:000029">
    <property type="entry name" value="116 kDa U5 small nuclear ribonucleoprotein component"/>
    <property type="match status" value="1"/>
</dbReference>
<proteinExistence type="predicted"/>
<dbReference type="PROSITE" id="PS51722">
    <property type="entry name" value="G_TR_2"/>
    <property type="match status" value="1"/>
</dbReference>
<keyword evidence="2" id="KW-0507">mRNA processing</keyword>
<dbReference type="CDD" id="cd01683">
    <property type="entry name" value="EF2_IV_snRNP"/>
    <property type="match status" value="1"/>
</dbReference>
<evidence type="ECO:0000256" key="2">
    <source>
        <dbReference type="ARBA" id="ARBA00022664"/>
    </source>
</evidence>
<dbReference type="InterPro" id="IPR027417">
    <property type="entry name" value="P-loop_NTPase"/>
</dbReference>
<reference evidence="10 11" key="1">
    <citation type="journal article" date="2015" name="Genome Biol. Evol.">
        <title>Comparative Genomics of a Bacterivorous Green Alga Reveals Evolutionary Causalities and Consequences of Phago-Mixotrophic Mode of Nutrition.</title>
        <authorList>
            <person name="Burns J.A."/>
            <person name="Paasch A."/>
            <person name="Narechania A."/>
            <person name="Kim E."/>
        </authorList>
    </citation>
    <scope>NUCLEOTIDE SEQUENCE [LARGE SCALE GENOMIC DNA]</scope>
    <source>
        <strain evidence="10 11">PLY_AMNH</strain>
    </source>
</reference>
<comment type="caution">
    <text evidence="10">The sequence shown here is derived from an EMBL/GenBank/DDBJ whole genome shotgun (WGS) entry which is preliminary data.</text>
</comment>
<dbReference type="Gene3D" id="3.30.230.10">
    <property type="match status" value="1"/>
</dbReference>
<dbReference type="GO" id="GO:0003924">
    <property type="term" value="F:GTPase activity"/>
    <property type="evidence" value="ECO:0007669"/>
    <property type="project" value="InterPro"/>
</dbReference>
<dbReference type="FunFam" id="3.30.70.870:FF:000002">
    <property type="entry name" value="Translation elongation factor 2"/>
    <property type="match status" value="1"/>
</dbReference>
<dbReference type="InterPro" id="IPR014721">
    <property type="entry name" value="Ribsml_uS5_D2-typ_fold_subgr"/>
</dbReference>
<dbReference type="CDD" id="cd04167">
    <property type="entry name" value="Snu114p"/>
    <property type="match status" value="1"/>
</dbReference>
<dbReference type="InterPro" id="IPR005225">
    <property type="entry name" value="Small_GTP-bd"/>
</dbReference>
<evidence type="ECO:0000256" key="8">
    <source>
        <dbReference type="SAM" id="MobiDB-lite"/>
    </source>
</evidence>
<dbReference type="SUPFAM" id="SSF50447">
    <property type="entry name" value="Translation proteins"/>
    <property type="match status" value="1"/>
</dbReference>
<sequence>MDDSLYDEFGNYIGPDLEDSDDDDEEEDEEEQDDGEEEEEGWMKDDSARGDELMATEEEEGPAAIQLAEDKKYYPSAEEIYGEETETLVMEEDAQPLEEPIVKPVKVKVFEVVEKEALPANYSLEFMAGLQQNPDLVRNVALVGHLHHGKTLTMDMLVEQTHTIRHEQRSNEKQMRYTDTRLDEQSRGISIKAVPISLVMPGANGKSYLFNLMDTPGHVNFSDEMTASLRLSDGALVCVDAVEGVMCNTERAVKHCVEHGVSMCLVITKVDRLITELKLPPTDAYHKLRHTIEEVNAIIESFGADIPLMDPVEGNVAFSSAIGGWSFTLKSFAQLYCDVHGMQVDVNEFASRMWGDMYYNEATRGFKRKAPPGGAERTFVQFILEPLYKIYTQCVGEHEKSVQKVLAEFGVYLKSSTYKLDVKHFTKIACMEVFGSATGLVDMMVKHLPSSRAGTATKVELNYTGPQDSELVEQMKLCKADGPLVINVCKLYPKADCTSFDAFGRILSGSLKVGDRVRILGEGYSPEDEEDSTVKEITNLWIYQAVIKIATEPLNPPDLPKMVEGLRKINKSYPLAHTKVEESGEHTILGTGEIFLDSVMKDLRELYSEVEVKVADPVVSFCETVVETSSLKCFAETLNKRNKLTMIAEPLDKGLAEDIEMQKVNIDWPRKKLGDFFQAQYDWDLLAARSIWAFGPDKQGPNVLLDDTLPSEVDKQLLNAVRESIVQGFQVLPQSLPSAPGVALRPTRLTPH</sequence>
<evidence type="ECO:0000256" key="6">
    <source>
        <dbReference type="ARBA" id="ARBA00023242"/>
    </source>
</evidence>
<dbReference type="FunFam" id="3.90.1430.10:FF:000001">
    <property type="entry name" value="116 kDa U5 small nuclear ribonucleoprotein component"/>
    <property type="match status" value="1"/>
</dbReference>
<dbReference type="NCBIfam" id="TIGR00231">
    <property type="entry name" value="small_GTP"/>
    <property type="match status" value="1"/>
</dbReference>
<dbReference type="PANTHER" id="PTHR42908">
    <property type="entry name" value="TRANSLATION ELONGATION FACTOR-RELATED"/>
    <property type="match status" value="1"/>
</dbReference>
<dbReference type="GO" id="GO:0005525">
    <property type="term" value="F:GTP binding"/>
    <property type="evidence" value="ECO:0007669"/>
    <property type="project" value="UniProtKB-KW"/>
</dbReference>
<organism evidence="10 11">
    <name type="scientific">Cymbomonas tetramitiformis</name>
    <dbReference type="NCBI Taxonomy" id="36881"/>
    <lineage>
        <taxon>Eukaryota</taxon>
        <taxon>Viridiplantae</taxon>
        <taxon>Chlorophyta</taxon>
        <taxon>Pyramimonadophyceae</taxon>
        <taxon>Pyramimonadales</taxon>
        <taxon>Pyramimonadaceae</taxon>
        <taxon>Cymbomonas</taxon>
    </lineage>
</organism>
<evidence type="ECO:0000256" key="4">
    <source>
        <dbReference type="ARBA" id="ARBA00023134"/>
    </source>
</evidence>
<protein>
    <recommendedName>
        <fullName evidence="7">SNU114 homolog</fullName>
    </recommendedName>
</protein>
<dbReference type="GO" id="GO:0071007">
    <property type="term" value="C:U2-type catalytic step 2 spliceosome"/>
    <property type="evidence" value="ECO:0007669"/>
    <property type="project" value="TreeGrafter"/>
</dbReference>
<dbReference type="InterPro" id="IPR000795">
    <property type="entry name" value="T_Tr_GTP-bd_dom"/>
</dbReference>
<evidence type="ECO:0000259" key="9">
    <source>
        <dbReference type="PROSITE" id="PS51722"/>
    </source>
</evidence>
<evidence type="ECO:0000256" key="3">
    <source>
        <dbReference type="ARBA" id="ARBA00022741"/>
    </source>
</evidence>
<dbReference type="GO" id="GO:0030623">
    <property type="term" value="F:U5 snRNA binding"/>
    <property type="evidence" value="ECO:0007669"/>
    <property type="project" value="TreeGrafter"/>
</dbReference>
<dbReference type="Pfam" id="PF16004">
    <property type="entry name" value="EFTUD2"/>
    <property type="match status" value="1"/>
</dbReference>
<dbReference type="GO" id="GO:0046540">
    <property type="term" value="C:U4/U6 x U5 tri-snRNP complex"/>
    <property type="evidence" value="ECO:0007669"/>
    <property type="project" value="TreeGrafter"/>
</dbReference>
<evidence type="ECO:0000313" key="10">
    <source>
        <dbReference type="EMBL" id="KAK3272142.1"/>
    </source>
</evidence>
<dbReference type="InterPro" id="IPR009000">
    <property type="entry name" value="Transl_B-barrel_sf"/>
</dbReference>
<dbReference type="SUPFAM" id="SSF54211">
    <property type="entry name" value="Ribosomal protein S5 domain 2-like"/>
    <property type="match status" value="1"/>
</dbReference>
<feature type="region of interest" description="Disordered" evidence="8">
    <location>
        <begin position="1"/>
        <end position="62"/>
    </location>
</feature>
<evidence type="ECO:0000313" key="11">
    <source>
        <dbReference type="Proteomes" id="UP001190700"/>
    </source>
</evidence>
<evidence type="ECO:0000256" key="1">
    <source>
        <dbReference type="ARBA" id="ARBA00004123"/>
    </source>
</evidence>
<dbReference type="Gene3D" id="3.30.70.870">
    <property type="entry name" value="Elongation Factor G (Translational Gtpase), domain 3"/>
    <property type="match status" value="1"/>
</dbReference>
<dbReference type="SUPFAM" id="SSF52540">
    <property type="entry name" value="P-loop containing nucleoside triphosphate hydrolases"/>
    <property type="match status" value="1"/>
</dbReference>
<keyword evidence="5" id="KW-0508">mRNA splicing</keyword>
<keyword evidence="3" id="KW-0547">Nucleotide-binding</keyword>
<accession>A0AAE0G6D0</accession>
<dbReference type="InterPro" id="IPR020568">
    <property type="entry name" value="Ribosomal_Su5_D2-typ_SF"/>
</dbReference>
<dbReference type="Pfam" id="PF00009">
    <property type="entry name" value="GTP_EFTU"/>
    <property type="match status" value="1"/>
</dbReference>
<feature type="compositionally biased region" description="Basic and acidic residues" evidence="8">
    <location>
        <begin position="41"/>
        <end position="52"/>
    </location>
</feature>
<evidence type="ECO:0000256" key="5">
    <source>
        <dbReference type="ARBA" id="ARBA00023187"/>
    </source>
</evidence>